<evidence type="ECO:0000313" key="14">
    <source>
        <dbReference type="EMBL" id="KAJ1610755.1"/>
    </source>
</evidence>
<accession>A0ABQ8P770</accession>
<keyword evidence="11" id="KW-0413">Isomerase</keyword>
<comment type="similarity">
    <text evidence="3">Belongs to the DEAD box helicase family. DEAH subfamily. DDX11/CHL1 sub-subfamily.</text>
</comment>
<dbReference type="NCBIfam" id="TIGR00604">
    <property type="entry name" value="rad3"/>
    <property type="match status" value="1"/>
</dbReference>
<dbReference type="GO" id="GO:0004386">
    <property type="term" value="F:helicase activity"/>
    <property type="evidence" value="ECO:0007669"/>
    <property type="project" value="UniProtKB-KW"/>
</dbReference>
<dbReference type="Gene3D" id="3.40.50.300">
    <property type="entry name" value="P-loop containing nucleotide triphosphate hydrolases"/>
    <property type="match status" value="2"/>
</dbReference>
<reference evidence="14" key="1">
    <citation type="submission" date="2022-10" db="EMBL/GenBank/DDBJ databases">
        <title>Adaptive evolution leads to modifications in subtelomeric GC content in a zoonotic Cryptosporidium species.</title>
        <authorList>
            <person name="Li J."/>
            <person name="Feng Y."/>
            <person name="Xiao L."/>
        </authorList>
    </citation>
    <scope>NUCLEOTIDE SEQUENCE</scope>
    <source>
        <strain evidence="14">25894</strain>
    </source>
</reference>
<evidence type="ECO:0000256" key="3">
    <source>
        <dbReference type="ARBA" id="ARBA00008435"/>
    </source>
</evidence>
<evidence type="ECO:0000256" key="8">
    <source>
        <dbReference type="ARBA" id="ARBA00022840"/>
    </source>
</evidence>
<keyword evidence="6" id="KW-0378">Hydrolase</keyword>
<keyword evidence="5" id="KW-0547">Nucleotide-binding</keyword>
<dbReference type="InterPro" id="IPR006555">
    <property type="entry name" value="ATP-dep_Helicase_C"/>
</dbReference>
<proteinExistence type="inferred from homology"/>
<evidence type="ECO:0000256" key="1">
    <source>
        <dbReference type="ARBA" id="ARBA00001966"/>
    </source>
</evidence>
<dbReference type="InterPro" id="IPR027417">
    <property type="entry name" value="P-loop_NTPase"/>
</dbReference>
<organism evidence="14 15">
    <name type="scientific">Cryptosporidium canis</name>
    <dbReference type="NCBI Taxonomy" id="195482"/>
    <lineage>
        <taxon>Eukaryota</taxon>
        <taxon>Sar</taxon>
        <taxon>Alveolata</taxon>
        <taxon>Apicomplexa</taxon>
        <taxon>Conoidasida</taxon>
        <taxon>Coccidia</taxon>
        <taxon>Eucoccidiorida</taxon>
        <taxon>Eimeriorina</taxon>
        <taxon>Cryptosporidiidae</taxon>
        <taxon>Cryptosporidium</taxon>
    </lineage>
</organism>
<keyword evidence="12" id="KW-0539">Nucleus</keyword>
<keyword evidence="4" id="KW-0479">Metal-binding</keyword>
<evidence type="ECO:0000313" key="15">
    <source>
        <dbReference type="Proteomes" id="UP001071777"/>
    </source>
</evidence>
<dbReference type="Pfam" id="PF13307">
    <property type="entry name" value="Helicase_C_2"/>
    <property type="match status" value="1"/>
</dbReference>
<evidence type="ECO:0000256" key="9">
    <source>
        <dbReference type="ARBA" id="ARBA00023004"/>
    </source>
</evidence>
<evidence type="ECO:0000256" key="10">
    <source>
        <dbReference type="ARBA" id="ARBA00023014"/>
    </source>
</evidence>
<evidence type="ECO:0000256" key="2">
    <source>
        <dbReference type="ARBA" id="ARBA00004123"/>
    </source>
</evidence>
<evidence type="ECO:0000256" key="11">
    <source>
        <dbReference type="ARBA" id="ARBA00023235"/>
    </source>
</evidence>
<comment type="cofactor">
    <cofactor evidence="1">
        <name>[4Fe-4S] cluster</name>
        <dbReference type="ChEBI" id="CHEBI:49883"/>
    </cofactor>
</comment>
<keyword evidence="7 14" id="KW-0347">Helicase</keyword>
<evidence type="ECO:0000259" key="13">
    <source>
        <dbReference type="PROSITE" id="PS51193"/>
    </source>
</evidence>
<evidence type="ECO:0000256" key="5">
    <source>
        <dbReference type="ARBA" id="ARBA00022741"/>
    </source>
</evidence>
<keyword evidence="15" id="KW-1185">Reference proteome</keyword>
<gene>
    <name evidence="14" type="ORF">OJ252_1835</name>
</gene>
<dbReference type="InterPro" id="IPR014013">
    <property type="entry name" value="Helic_SF1/SF2_ATP-bd_DinG/Rad3"/>
</dbReference>
<dbReference type="PANTHER" id="PTHR11472">
    <property type="entry name" value="DNA REPAIR DEAD HELICASE RAD3/XP-D SUBFAMILY MEMBER"/>
    <property type="match status" value="1"/>
</dbReference>
<keyword evidence="8" id="KW-0067">ATP-binding</keyword>
<evidence type="ECO:0000256" key="4">
    <source>
        <dbReference type="ARBA" id="ARBA00022723"/>
    </source>
</evidence>
<evidence type="ECO:0000256" key="12">
    <source>
        <dbReference type="ARBA" id="ARBA00023242"/>
    </source>
</evidence>
<dbReference type="PROSITE" id="PS51193">
    <property type="entry name" value="HELICASE_ATP_BIND_2"/>
    <property type="match status" value="1"/>
</dbReference>
<evidence type="ECO:0000256" key="7">
    <source>
        <dbReference type="ARBA" id="ARBA00022806"/>
    </source>
</evidence>
<dbReference type="Pfam" id="PF06733">
    <property type="entry name" value="DEAD_2"/>
    <property type="match status" value="1"/>
</dbReference>
<dbReference type="SUPFAM" id="SSF52540">
    <property type="entry name" value="P-loop containing nucleoside triphosphate hydrolases"/>
    <property type="match status" value="1"/>
</dbReference>
<name>A0ABQ8P770_9CRYT</name>
<sequence>MCSLNQYGFPNEPYDIQSEFCSNAWKLYEIDGGIGIFESPTGTGKTLSILCSSLSWINQKFNSPVPSVKESKKVPLWVANKIIKSKEDVCRQYIDLKSCFLKYIKNDIVNSTKKNIEELKPDESLDSLSSYKVIISSRTHTQLMQFIDEFVKIIVANKQSSHICNIFSIVSLASRSHLCLHKDVKNYPAHLINEFCKLYSSDEKKDSKCSYKENYMELAKKCLIKPMNIEELCREGQTLKACPYYAVKEASKYSDIVLTPYSIILNKATRESFGIHLDKSKTLCFIDEAHNLINALESNNRVSLTLLSCQVLSYSFEKMIALNSYSHSDNFIAAIRQLARLAKCIFLYISKIMSVRKRKIDEDEMKSHQILLSPLEFMNDQINTFDLNKIISLIDEHELCIKVKEIITKFGKELPIKLINYEDLIYHSNSLFLFRDFLIALVCSDKEFDKIIIETCIDQLNNKQTTLTMVPINVQSRFADLFVNTKSTVLVGGTLEPLTEFQPLLSSVDPTKIVKFSANYEVPKSNLMCMVIPKFIDNSLIDLRYEYRTEAKQLLNLCELLSVISLEVPNGICVFFSSYTFLDVFFKFLVYDSSSKPFYQTIIKNKKIFKEKRHGLESGKELLMSYKDHILNCKENGAILFSVLNGTLSEGVNFSDDLCRCLIIISLPFPQKTEMLSYKERYFNNSNTSPDQYDSVYRRILCMKTINQCIGRAIRHRNDYSTILLVDSRYNNSEIKKMLPKWVIGNMPDDSYVKWNFEKNVVLKLRNFYNRH</sequence>
<dbReference type="EMBL" id="JAPCXB010000068">
    <property type="protein sequence ID" value="KAJ1610755.1"/>
    <property type="molecule type" value="Genomic_DNA"/>
</dbReference>
<evidence type="ECO:0000256" key="6">
    <source>
        <dbReference type="ARBA" id="ARBA00022801"/>
    </source>
</evidence>
<protein>
    <submittedName>
        <fullName evidence="14">Helicase</fullName>
    </submittedName>
</protein>
<dbReference type="InterPro" id="IPR010614">
    <property type="entry name" value="RAD3-like_helicase_DEAD"/>
</dbReference>
<dbReference type="PANTHER" id="PTHR11472:SF41">
    <property type="entry name" value="ATP-DEPENDENT DNA HELICASE DDX11-RELATED"/>
    <property type="match status" value="1"/>
</dbReference>
<comment type="subcellular location">
    <subcellularLocation>
        <location evidence="2">Nucleus</location>
    </subcellularLocation>
</comment>
<keyword evidence="10" id="KW-0411">Iron-sulfur</keyword>
<dbReference type="InterPro" id="IPR006554">
    <property type="entry name" value="Helicase-like_DEXD_c2"/>
</dbReference>
<dbReference type="InterPro" id="IPR013020">
    <property type="entry name" value="Rad3/Chl1-like"/>
</dbReference>
<feature type="domain" description="Helicase ATP-binding" evidence="13">
    <location>
        <begin position="3"/>
        <end position="375"/>
    </location>
</feature>
<dbReference type="SMART" id="SM00491">
    <property type="entry name" value="HELICc2"/>
    <property type="match status" value="1"/>
</dbReference>
<comment type="caution">
    <text evidence="14">The sequence shown here is derived from an EMBL/GenBank/DDBJ whole genome shotgun (WGS) entry which is preliminary data.</text>
</comment>
<dbReference type="Proteomes" id="UP001071777">
    <property type="component" value="Unassembled WGS sequence"/>
</dbReference>
<dbReference type="SMART" id="SM00488">
    <property type="entry name" value="DEXDc2"/>
    <property type="match status" value="1"/>
</dbReference>
<keyword evidence="9" id="KW-0408">Iron</keyword>
<dbReference type="InterPro" id="IPR045028">
    <property type="entry name" value="DinG/Rad3-like"/>
</dbReference>